<dbReference type="RefSeq" id="WP_100161322.1">
    <property type="nucleotide sequence ID" value="NZ_PGTB01000006.1"/>
</dbReference>
<comment type="caution">
    <text evidence="3">The sequence shown here is derived from an EMBL/GenBank/DDBJ whole genome shotgun (WGS) entry which is preliminary data.</text>
</comment>
<evidence type="ECO:0000259" key="2">
    <source>
        <dbReference type="Pfam" id="PF13193"/>
    </source>
</evidence>
<dbReference type="PANTHER" id="PTHR24096:SF323">
    <property type="entry name" value="BLR3536 PROTEIN"/>
    <property type="match status" value="1"/>
</dbReference>
<feature type="domain" description="AMP-binding enzyme C-terminal" evidence="2">
    <location>
        <begin position="423"/>
        <end position="501"/>
    </location>
</feature>
<evidence type="ECO:0000313" key="3">
    <source>
        <dbReference type="EMBL" id="PJE37955.1"/>
    </source>
</evidence>
<dbReference type="Gene3D" id="3.30.300.30">
    <property type="match status" value="1"/>
</dbReference>
<dbReference type="SUPFAM" id="SSF56801">
    <property type="entry name" value="Acetyl-CoA synthetase-like"/>
    <property type="match status" value="1"/>
</dbReference>
<dbReference type="GO" id="GO:0016405">
    <property type="term" value="F:CoA-ligase activity"/>
    <property type="evidence" value="ECO:0007669"/>
    <property type="project" value="TreeGrafter"/>
</dbReference>
<organism evidence="3 4">
    <name type="scientific">Pseudooceanicola lipolyticus</name>
    <dbReference type="NCBI Taxonomy" id="2029104"/>
    <lineage>
        <taxon>Bacteria</taxon>
        <taxon>Pseudomonadati</taxon>
        <taxon>Pseudomonadota</taxon>
        <taxon>Alphaproteobacteria</taxon>
        <taxon>Rhodobacterales</taxon>
        <taxon>Paracoccaceae</taxon>
        <taxon>Pseudooceanicola</taxon>
    </lineage>
</organism>
<accession>A0A2M8J5B6</accession>
<dbReference type="PANTHER" id="PTHR24096">
    <property type="entry name" value="LONG-CHAIN-FATTY-ACID--COA LIGASE"/>
    <property type="match status" value="1"/>
</dbReference>
<dbReference type="InterPro" id="IPR025110">
    <property type="entry name" value="AMP-bd_C"/>
</dbReference>
<protein>
    <submittedName>
        <fullName evidence="3">Acyl-CoA synthetase</fullName>
    </submittedName>
</protein>
<sequence length="522" mass="57905">MLSETQRYHTRYHAERDPNRLAYRMCATGEEVTFGQLEARANQGAQLFRKAGLRAGDHIVILMDNRREFLETCFAADRAGLYYTTVSTHFTFEEIHYIIGDCGAQVVIGSDRFAETLARLRADLPPEITVYAVGGSVPGCDSWQDALAAQPETPIVDEIQGLDMLYSSGTTGRPKGIKWPLTGEPAGSRSMLIDLLAGLFGYDADTRYLCPAPLYHAAPLRHSMVTIRMGGAAFIMDRFDAMGALRLIEEHRITHSQWVPTMFVRLLKLPQAEREAFDLSSMTMALHAAAPCPVDVKHQMIDWWGPIIHEYYAGTENNGFTALNTAEWLTHVGSVGQAKLGVIHVCDESGAELPVGAEGEIYFENGHQFEYHNDPDKTARSRNAMGWTTLGDIGRLDDEGYLYLTDRKSFVIISGGVNIYPQETEDVLLSHPAVEDAAVIGVPNEEFGEEVKAVVQLMPGTAPTPELAEQMVAFCRSRLSAIKCPRSVDFRDKLPREATGKLYKRRLRDEYRAAAQKPAGQG</sequence>
<dbReference type="Pfam" id="PF13193">
    <property type="entry name" value="AMP-binding_C"/>
    <property type="match status" value="1"/>
</dbReference>
<proteinExistence type="predicted"/>
<dbReference type="InterPro" id="IPR042099">
    <property type="entry name" value="ANL_N_sf"/>
</dbReference>
<dbReference type="EMBL" id="PGTB01000006">
    <property type="protein sequence ID" value="PJE37955.1"/>
    <property type="molecule type" value="Genomic_DNA"/>
</dbReference>
<gene>
    <name evidence="3" type="ORF">CVM52_04035</name>
</gene>
<dbReference type="InterPro" id="IPR020845">
    <property type="entry name" value="AMP-binding_CS"/>
</dbReference>
<dbReference type="AlphaFoldDB" id="A0A2M8J5B6"/>
<reference evidence="3 4" key="1">
    <citation type="journal article" date="2018" name="Int. J. Syst. Evol. Microbiol.">
        <title>Pseudooceanicola lipolyticus sp. nov., a marine alphaproteobacterium, reclassification of Oceanicola flagellatus as Pseudooceanicola flagellatus comb. nov. and emended description of the genus Pseudooceanicola.</title>
        <authorList>
            <person name="Huang M.-M."/>
            <person name="Guo L.-L."/>
            <person name="Wu Y.-H."/>
            <person name="Lai Q.-L."/>
            <person name="Shao Z.-Z."/>
            <person name="Wang C.-S."/>
            <person name="Wu M."/>
            <person name="Xu X.-W."/>
        </authorList>
    </citation>
    <scope>NUCLEOTIDE SEQUENCE [LARGE SCALE GENOMIC DNA]</scope>
    <source>
        <strain evidence="3 4">157</strain>
    </source>
</reference>
<dbReference type="OrthoDB" id="9803968at2"/>
<dbReference type="Gene3D" id="3.40.50.12780">
    <property type="entry name" value="N-terminal domain of ligase-like"/>
    <property type="match status" value="1"/>
</dbReference>
<dbReference type="InterPro" id="IPR045851">
    <property type="entry name" value="AMP-bd_C_sf"/>
</dbReference>
<keyword evidence="4" id="KW-1185">Reference proteome</keyword>
<evidence type="ECO:0000313" key="4">
    <source>
        <dbReference type="Proteomes" id="UP000231553"/>
    </source>
</evidence>
<dbReference type="InterPro" id="IPR000873">
    <property type="entry name" value="AMP-dep_synth/lig_dom"/>
</dbReference>
<name>A0A2M8J5B6_9RHOB</name>
<dbReference type="Pfam" id="PF00501">
    <property type="entry name" value="AMP-binding"/>
    <property type="match status" value="1"/>
</dbReference>
<feature type="domain" description="AMP-dependent synthetase/ligase" evidence="1">
    <location>
        <begin position="12"/>
        <end position="364"/>
    </location>
</feature>
<evidence type="ECO:0000259" key="1">
    <source>
        <dbReference type="Pfam" id="PF00501"/>
    </source>
</evidence>
<dbReference type="PROSITE" id="PS00455">
    <property type="entry name" value="AMP_BINDING"/>
    <property type="match status" value="1"/>
</dbReference>
<dbReference type="Proteomes" id="UP000231553">
    <property type="component" value="Unassembled WGS sequence"/>
</dbReference>